<evidence type="ECO:0000256" key="3">
    <source>
        <dbReference type="ARBA" id="ARBA00023125"/>
    </source>
</evidence>
<evidence type="ECO:0000313" key="8">
    <source>
        <dbReference type="Proteomes" id="UP000658131"/>
    </source>
</evidence>
<dbReference type="Pfam" id="PF00126">
    <property type="entry name" value="HTH_1"/>
    <property type="match status" value="1"/>
</dbReference>
<evidence type="ECO:0000313" key="7">
    <source>
        <dbReference type="EMBL" id="MBC8577040.1"/>
    </source>
</evidence>
<evidence type="ECO:0000256" key="5">
    <source>
        <dbReference type="SAM" id="Phobius"/>
    </source>
</evidence>
<comment type="similarity">
    <text evidence="1">Belongs to the LysR transcriptional regulatory family.</text>
</comment>
<dbReference type="CDD" id="cd05466">
    <property type="entry name" value="PBP2_LTTR_substrate"/>
    <property type="match status" value="1"/>
</dbReference>
<proteinExistence type="inferred from homology"/>
<dbReference type="Pfam" id="PF03466">
    <property type="entry name" value="LysR_substrate"/>
    <property type="match status" value="1"/>
</dbReference>
<organism evidence="7 8">
    <name type="scientific">Yanshouia hominis</name>
    <dbReference type="NCBI Taxonomy" id="2763673"/>
    <lineage>
        <taxon>Bacteria</taxon>
        <taxon>Bacillati</taxon>
        <taxon>Bacillota</taxon>
        <taxon>Clostridia</taxon>
        <taxon>Eubacteriales</taxon>
        <taxon>Oscillospiraceae</taxon>
        <taxon>Yanshouia</taxon>
    </lineage>
</organism>
<feature type="transmembrane region" description="Helical" evidence="5">
    <location>
        <begin position="234"/>
        <end position="255"/>
    </location>
</feature>
<dbReference type="InterPro" id="IPR036388">
    <property type="entry name" value="WH-like_DNA-bd_sf"/>
</dbReference>
<keyword evidence="5" id="KW-1133">Transmembrane helix</keyword>
<accession>A0ABR7NKW3</accession>
<dbReference type="Gene3D" id="3.40.190.290">
    <property type="match status" value="1"/>
</dbReference>
<evidence type="ECO:0000256" key="4">
    <source>
        <dbReference type="ARBA" id="ARBA00023163"/>
    </source>
</evidence>
<evidence type="ECO:0000256" key="1">
    <source>
        <dbReference type="ARBA" id="ARBA00009437"/>
    </source>
</evidence>
<dbReference type="InterPro" id="IPR050950">
    <property type="entry name" value="HTH-type_LysR_regulators"/>
</dbReference>
<dbReference type="RefSeq" id="WP_262400512.1">
    <property type="nucleotide sequence ID" value="NZ_JACRTB010000020.1"/>
</dbReference>
<evidence type="ECO:0000256" key="2">
    <source>
        <dbReference type="ARBA" id="ARBA00023015"/>
    </source>
</evidence>
<dbReference type="PRINTS" id="PR00039">
    <property type="entry name" value="HTHLYSR"/>
</dbReference>
<gene>
    <name evidence="7" type="ORF">H8717_11560</name>
</gene>
<dbReference type="Proteomes" id="UP000658131">
    <property type="component" value="Unassembled WGS sequence"/>
</dbReference>
<dbReference type="PANTHER" id="PTHR30419:SF8">
    <property type="entry name" value="NITROGEN ASSIMILATION TRANSCRIPTIONAL ACTIVATOR-RELATED"/>
    <property type="match status" value="1"/>
</dbReference>
<protein>
    <submittedName>
        <fullName evidence="7">LysR family transcriptional regulator</fullName>
    </submittedName>
</protein>
<reference evidence="7 8" key="1">
    <citation type="submission" date="2020-08" db="EMBL/GenBank/DDBJ databases">
        <title>Genome public.</title>
        <authorList>
            <person name="Liu C."/>
            <person name="Sun Q."/>
        </authorList>
    </citation>
    <scope>NUCLEOTIDE SEQUENCE [LARGE SCALE GENOMIC DNA]</scope>
    <source>
        <strain evidence="7 8">BX1</strain>
    </source>
</reference>
<evidence type="ECO:0000259" key="6">
    <source>
        <dbReference type="PROSITE" id="PS50931"/>
    </source>
</evidence>
<dbReference type="PANTHER" id="PTHR30419">
    <property type="entry name" value="HTH-TYPE TRANSCRIPTIONAL REGULATOR YBHD"/>
    <property type="match status" value="1"/>
</dbReference>
<comment type="caution">
    <text evidence="7">The sequence shown here is derived from an EMBL/GenBank/DDBJ whole genome shotgun (WGS) entry which is preliminary data.</text>
</comment>
<dbReference type="PROSITE" id="PS50931">
    <property type="entry name" value="HTH_LYSR"/>
    <property type="match status" value="1"/>
</dbReference>
<dbReference type="EMBL" id="JACRTB010000020">
    <property type="protein sequence ID" value="MBC8577040.1"/>
    <property type="molecule type" value="Genomic_DNA"/>
</dbReference>
<feature type="domain" description="HTH lysR-type" evidence="6">
    <location>
        <begin position="1"/>
        <end position="57"/>
    </location>
</feature>
<keyword evidence="2" id="KW-0805">Transcription regulation</keyword>
<dbReference type="InterPro" id="IPR000847">
    <property type="entry name" value="LysR_HTH_N"/>
</dbReference>
<keyword evidence="5" id="KW-0472">Membrane</keyword>
<dbReference type="InterPro" id="IPR036390">
    <property type="entry name" value="WH_DNA-bd_sf"/>
</dbReference>
<dbReference type="Gene3D" id="1.10.10.10">
    <property type="entry name" value="Winged helix-like DNA-binding domain superfamily/Winged helix DNA-binding domain"/>
    <property type="match status" value="1"/>
</dbReference>
<keyword evidence="8" id="KW-1185">Reference proteome</keyword>
<name>A0ABR7NKW3_9FIRM</name>
<sequence length="318" mass="36248">MNLLNLEYFLVAAEELNFTKAAKRLYITQQSLSNHIAKLESYFGADLFDRTPPMTLTNAGLCLVRHAKRLMQSTDELEREMQDIKDFKSSELFIGITRARAAVYLPAILPKFCQDYPQIKLHLVEENSFALEQLLLAGKVDLILGRFPEDALGIVSETVWMERYLLIVPDCIINQYIPEKKEAILSEDYQVSLKDFEQCPFLASRKGSLVGQVFRDFCAQSNMSPEIVLESHSINIVIALCLEGMGILVCPNVFLNQYYEKIQRMGKGKIHIFSLPYSDRIAASRLESKYFPHSACKFLDAIRKVSQEISFIPSRDGL</sequence>
<dbReference type="InterPro" id="IPR005119">
    <property type="entry name" value="LysR_subst-bd"/>
</dbReference>
<keyword evidence="5" id="KW-0812">Transmembrane</keyword>
<dbReference type="SUPFAM" id="SSF53850">
    <property type="entry name" value="Periplasmic binding protein-like II"/>
    <property type="match status" value="1"/>
</dbReference>
<dbReference type="SUPFAM" id="SSF46785">
    <property type="entry name" value="Winged helix' DNA-binding domain"/>
    <property type="match status" value="1"/>
</dbReference>
<keyword evidence="4" id="KW-0804">Transcription</keyword>
<keyword evidence="3" id="KW-0238">DNA-binding</keyword>